<name>A0A179UAQ8_BLAGS</name>
<dbReference type="Proteomes" id="UP000002038">
    <property type="component" value="Unassembled WGS sequence"/>
</dbReference>
<organism evidence="1 2">
    <name type="scientific">Blastomyces gilchristii (strain SLH14081)</name>
    <name type="common">Blastomyces dermatitidis</name>
    <dbReference type="NCBI Taxonomy" id="559298"/>
    <lineage>
        <taxon>Eukaryota</taxon>
        <taxon>Fungi</taxon>
        <taxon>Dikarya</taxon>
        <taxon>Ascomycota</taxon>
        <taxon>Pezizomycotina</taxon>
        <taxon>Eurotiomycetes</taxon>
        <taxon>Eurotiomycetidae</taxon>
        <taxon>Onygenales</taxon>
        <taxon>Ajellomycetaceae</taxon>
        <taxon>Blastomyces</taxon>
    </lineage>
</organism>
<gene>
    <name evidence="1" type="ORF">BDBG_16177</name>
</gene>
<reference evidence="2" key="1">
    <citation type="journal article" date="2015" name="PLoS Genet.">
        <title>The dynamic genome and transcriptome of the human fungal pathogen Blastomyces and close relative Emmonsia.</title>
        <authorList>
            <person name="Munoz J.F."/>
            <person name="Gauthier G.M."/>
            <person name="Desjardins C.A."/>
            <person name="Gallo J.E."/>
            <person name="Holder J."/>
            <person name="Sullivan T.D."/>
            <person name="Marty A.J."/>
            <person name="Carmen J.C."/>
            <person name="Chen Z."/>
            <person name="Ding L."/>
            <person name="Gujja S."/>
            <person name="Magrini V."/>
            <person name="Misas E."/>
            <person name="Mitreva M."/>
            <person name="Priest M."/>
            <person name="Saif S."/>
            <person name="Whiston E.A."/>
            <person name="Young S."/>
            <person name="Zeng Q."/>
            <person name="Goldman W.E."/>
            <person name="Mardis E.R."/>
            <person name="Taylor J.W."/>
            <person name="McEwen J.G."/>
            <person name="Clay O.K."/>
            <person name="Klein B.S."/>
            <person name="Cuomo C.A."/>
        </authorList>
    </citation>
    <scope>NUCLEOTIDE SEQUENCE [LARGE SCALE GENOMIC DNA]</scope>
    <source>
        <strain evidence="2">SLH14081</strain>
    </source>
</reference>
<dbReference type="AlphaFoldDB" id="A0A179UAQ8"/>
<evidence type="ECO:0000313" key="1">
    <source>
        <dbReference type="EMBL" id="OAT04091.1"/>
    </source>
</evidence>
<sequence>KIKCLYRQIITLNLKILSQLFITFSEVYTSSETAAYNKNSNLRYTKLRDLLKNSLSENLDITSIKLASTADAKIM</sequence>
<protein>
    <submittedName>
        <fullName evidence="1">Uncharacterized protein</fullName>
    </submittedName>
</protein>
<dbReference type="VEuPathDB" id="FungiDB:BDBG_16177"/>
<dbReference type="KEGG" id="bgh:BDBG_16177"/>
<dbReference type="EMBL" id="GG657448">
    <property type="protein sequence ID" value="OAT04091.1"/>
    <property type="molecule type" value="Genomic_DNA"/>
</dbReference>
<accession>A0A179UAQ8</accession>
<proteinExistence type="predicted"/>
<dbReference type="RefSeq" id="XP_031575976.1">
    <property type="nucleotide sequence ID" value="XM_031724180.1"/>
</dbReference>
<evidence type="ECO:0000313" key="2">
    <source>
        <dbReference type="Proteomes" id="UP000002038"/>
    </source>
</evidence>
<feature type="non-terminal residue" evidence="1">
    <location>
        <position position="1"/>
    </location>
</feature>
<dbReference type="GeneID" id="42528383"/>
<feature type="non-terminal residue" evidence="1">
    <location>
        <position position="75"/>
    </location>
</feature>
<keyword evidence="2" id="KW-1185">Reference proteome</keyword>